<dbReference type="EMBL" id="CP026952">
    <property type="protein sequence ID" value="AWB93318.1"/>
    <property type="molecule type" value="Genomic_DNA"/>
</dbReference>
<dbReference type="InterPro" id="IPR005471">
    <property type="entry name" value="Tscrpt_reg_IclR_N"/>
</dbReference>
<dbReference type="PROSITE" id="PS51077">
    <property type="entry name" value="HTH_ICLR"/>
    <property type="match status" value="1"/>
</dbReference>
<reference evidence="2" key="1">
    <citation type="submission" date="2018-01" db="EMBL/GenBank/DDBJ databases">
        <authorList>
            <person name="Li J."/>
        </authorList>
    </citation>
    <scope>NUCLEOTIDE SEQUENCE [LARGE SCALE GENOMIC DNA]</scope>
    <source>
        <strain evidence="2">592</strain>
    </source>
</reference>
<evidence type="ECO:0000313" key="2">
    <source>
        <dbReference type="Proteomes" id="UP000244384"/>
    </source>
</evidence>
<dbReference type="OrthoDB" id="5242615at2"/>
<dbReference type="SUPFAM" id="SSF46785">
    <property type="entry name" value="Winged helix' DNA-binding domain"/>
    <property type="match status" value="1"/>
</dbReference>
<evidence type="ECO:0000313" key="1">
    <source>
        <dbReference type="EMBL" id="AWB93318.1"/>
    </source>
</evidence>
<accession>A0A5F2F5Z7</accession>
<dbReference type="GO" id="GO:0003677">
    <property type="term" value="F:DNA binding"/>
    <property type="evidence" value="ECO:0007669"/>
    <property type="project" value="InterPro"/>
</dbReference>
<proteinExistence type="predicted"/>
<keyword evidence="2" id="KW-1185">Reference proteome</keyword>
<gene>
    <name evidence="1" type="ORF">C3E78_14480</name>
</gene>
<dbReference type="AlphaFoldDB" id="A0A2S0WPQ6"/>
<dbReference type="InterPro" id="IPR036390">
    <property type="entry name" value="WH_DNA-bd_sf"/>
</dbReference>
<protein>
    <submittedName>
        <fullName evidence="1">Uncharacterized protein</fullName>
    </submittedName>
</protein>
<name>A0A2S0WPQ6_9ACTN</name>
<sequence length="96" mass="10139">MAREPGAVDNAFAVLEAVADLGPGVTTRTLLGVLPMSRATVYRILKHLVAQEYLVRTPDLSGFVLGVRVVALGRQAEQATVPATDSGRPHTSESVV</sequence>
<dbReference type="GO" id="GO:0006355">
    <property type="term" value="P:regulation of DNA-templated transcription"/>
    <property type="evidence" value="ECO:0007669"/>
    <property type="project" value="InterPro"/>
</dbReference>
<accession>A0A2S0WPQ6</accession>
<dbReference type="Pfam" id="PF09339">
    <property type="entry name" value="HTH_IclR"/>
    <property type="match status" value="1"/>
</dbReference>
<dbReference type="Proteomes" id="UP000244384">
    <property type="component" value="Chromosome"/>
</dbReference>
<organism evidence="1 2">
    <name type="scientific">Aeromicrobium chenweiae</name>
    <dbReference type="NCBI Taxonomy" id="2079793"/>
    <lineage>
        <taxon>Bacteria</taxon>
        <taxon>Bacillati</taxon>
        <taxon>Actinomycetota</taxon>
        <taxon>Actinomycetes</taxon>
        <taxon>Propionibacteriales</taxon>
        <taxon>Nocardioidaceae</taxon>
        <taxon>Aeromicrobium</taxon>
    </lineage>
</organism>
<dbReference type="SMART" id="SM00346">
    <property type="entry name" value="HTH_ICLR"/>
    <property type="match status" value="1"/>
</dbReference>
<dbReference type="KEGG" id="aez:C3E78_14480"/>
<dbReference type="Gene3D" id="1.10.10.10">
    <property type="entry name" value="Winged helix-like DNA-binding domain superfamily/Winged helix DNA-binding domain"/>
    <property type="match status" value="1"/>
</dbReference>
<dbReference type="InterPro" id="IPR036388">
    <property type="entry name" value="WH-like_DNA-bd_sf"/>
</dbReference>